<dbReference type="PANTHER" id="PTHR42794">
    <property type="entry name" value="HEMIN IMPORT ATP-BINDING PROTEIN HMUV"/>
    <property type="match status" value="1"/>
</dbReference>
<dbReference type="PROSITE" id="PS50893">
    <property type="entry name" value="ABC_TRANSPORTER_2"/>
    <property type="match status" value="1"/>
</dbReference>
<keyword evidence="4" id="KW-1278">Translocase</keyword>
<keyword evidence="1" id="KW-0813">Transport</keyword>
<feature type="domain" description="ABC transporter" evidence="6">
    <location>
        <begin position="28"/>
        <end position="264"/>
    </location>
</feature>
<dbReference type="SUPFAM" id="SSF52540">
    <property type="entry name" value="P-loop containing nucleoside triphosphate hydrolases"/>
    <property type="match status" value="1"/>
</dbReference>
<accession>M9LA84</accession>
<dbReference type="FunFam" id="3.40.50.300:FF:000134">
    <property type="entry name" value="Iron-enterobactin ABC transporter ATP-binding protein"/>
    <property type="match status" value="1"/>
</dbReference>
<dbReference type="PROSITE" id="PS00211">
    <property type="entry name" value="ABC_TRANSPORTER_1"/>
    <property type="match status" value="1"/>
</dbReference>
<keyword evidence="3" id="KW-0067">ATP-binding</keyword>
<comment type="caution">
    <text evidence="7">The sequence shown here is derived from an EMBL/GenBank/DDBJ whole genome shotgun (WGS) entry which is preliminary data.</text>
</comment>
<feature type="compositionally biased region" description="Acidic residues" evidence="5">
    <location>
        <begin position="290"/>
        <end position="299"/>
    </location>
</feature>
<evidence type="ECO:0000313" key="7">
    <source>
        <dbReference type="EMBL" id="GAC42497.1"/>
    </source>
</evidence>
<dbReference type="Gene3D" id="3.40.50.300">
    <property type="entry name" value="P-loop containing nucleotide triphosphate hydrolases"/>
    <property type="match status" value="1"/>
</dbReference>
<dbReference type="GO" id="GO:0005524">
    <property type="term" value="F:ATP binding"/>
    <property type="evidence" value="ECO:0007669"/>
    <property type="project" value="UniProtKB-KW"/>
</dbReference>
<dbReference type="PANTHER" id="PTHR42794:SF1">
    <property type="entry name" value="HEMIN IMPORT ATP-BINDING PROTEIN HMUV"/>
    <property type="match status" value="1"/>
</dbReference>
<dbReference type="Pfam" id="PF00005">
    <property type="entry name" value="ABC_tran"/>
    <property type="match status" value="1"/>
</dbReference>
<reference evidence="7 8" key="1">
    <citation type="submission" date="2012-10" db="EMBL/GenBank/DDBJ databases">
        <title>Draft Genome Sequence of Paenibacillus popilliae ATCC 14706T.</title>
        <authorList>
            <person name="Iiyama K."/>
            <person name="Mori K."/>
            <person name="Mon H."/>
            <person name="Chieda Y."/>
            <person name="Lee J.M."/>
            <person name="Kusakabe T."/>
            <person name="Tashiro K."/>
            <person name="Asano S."/>
            <person name="Yasunaga-Aoki C."/>
            <person name="Shimizu S."/>
        </authorList>
    </citation>
    <scope>NUCLEOTIDE SEQUENCE [LARGE SCALE GENOMIC DNA]</scope>
    <source>
        <strain evidence="7 8">ATCC 14706</strain>
    </source>
</reference>
<dbReference type="InterPro" id="IPR003593">
    <property type="entry name" value="AAA+_ATPase"/>
</dbReference>
<keyword evidence="2" id="KW-0547">Nucleotide-binding</keyword>
<evidence type="ECO:0000256" key="1">
    <source>
        <dbReference type="ARBA" id="ARBA00022448"/>
    </source>
</evidence>
<dbReference type="GO" id="GO:0016887">
    <property type="term" value="F:ATP hydrolysis activity"/>
    <property type="evidence" value="ECO:0007669"/>
    <property type="project" value="InterPro"/>
</dbReference>
<feature type="region of interest" description="Disordered" evidence="5">
    <location>
        <begin position="290"/>
        <end position="313"/>
    </location>
</feature>
<dbReference type="EMBL" id="BALG01000105">
    <property type="protein sequence ID" value="GAC42497.1"/>
    <property type="molecule type" value="Genomic_DNA"/>
</dbReference>
<dbReference type="RefSeq" id="WP_006285963.1">
    <property type="nucleotide sequence ID" value="NZ_BALG01000105.1"/>
</dbReference>
<evidence type="ECO:0000256" key="5">
    <source>
        <dbReference type="SAM" id="MobiDB-lite"/>
    </source>
</evidence>
<evidence type="ECO:0000256" key="4">
    <source>
        <dbReference type="ARBA" id="ARBA00022967"/>
    </source>
</evidence>
<dbReference type="AlphaFoldDB" id="M9LA84"/>
<dbReference type="SMART" id="SM00382">
    <property type="entry name" value="AAA"/>
    <property type="match status" value="1"/>
</dbReference>
<dbReference type="CDD" id="cd03214">
    <property type="entry name" value="ABC_Iron-Siderophores_B12_Hemin"/>
    <property type="match status" value="1"/>
</dbReference>
<evidence type="ECO:0000256" key="3">
    <source>
        <dbReference type="ARBA" id="ARBA00022840"/>
    </source>
</evidence>
<dbReference type="InterPro" id="IPR027417">
    <property type="entry name" value="P-loop_NTPase"/>
</dbReference>
<proteinExistence type="predicted"/>
<protein>
    <submittedName>
        <fullName evidence="7">ATPase component</fullName>
    </submittedName>
</protein>
<organism evidence="7 8">
    <name type="scientific">Paenibacillus popilliae ATCC 14706</name>
    <dbReference type="NCBI Taxonomy" id="1212764"/>
    <lineage>
        <taxon>Bacteria</taxon>
        <taxon>Bacillati</taxon>
        <taxon>Bacillota</taxon>
        <taxon>Bacilli</taxon>
        <taxon>Bacillales</taxon>
        <taxon>Paenibacillaceae</taxon>
        <taxon>Paenibacillus</taxon>
    </lineage>
</organism>
<keyword evidence="8" id="KW-1185">Reference proteome</keyword>
<dbReference type="Proteomes" id="UP000029453">
    <property type="component" value="Unassembled WGS sequence"/>
</dbReference>
<dbReference type="InterPro" id="IPR003439">
    <property type="entry name" value="ABC_transporter-like_ATP-bd"/>
</dbReference>
<sequence length="313" mass="34342">MKPGMGQREFTVKPGAASEQVCPGKSILQAEHISKSYGSCSVLNDVSLTVRPGEWVGIIGPNGSGKSTLLSLLSGADSPADGRIELKGRSLRSYTRKALSQTMAVLLQEPLPPIGYSVREVVEMGRFPYQSWFGSEAEDSEPYIDSIMERLQLTELEERPIDRLSGGQRQRVALAKLMAQSPSIVLLDEPTTYLDIRYQVQFMDVVRAWQQDCGLTVVSVLHDLNLAALYCDRLVVVHEGRIAADGTPEELMSPDVIERYFDTRAAIVPHPGNGRPQLLMCPAHTEVEELEQMEEEAGTEADGGGGSVKERRA</sequence>
<evidence type="ECO:0000259" key="6">
    <source>
        <dbReference type="PROSITE" id="PS50893"/>
    </source>
</evidence>
<dbReference type="InterPro" id="IPR017871">
    <property type="entry name" value="ABC_transporter-like_CS"/>
</dbReference>
<evidence type="ECO:0000256" key="2">
    <source>
        <dbReference type="ARBA" id="ARBA00022741"/>
    </source>
</evidence>
<gene>
    <name evidence="7" type="ORF">PPOP_1854</name>
</gene>
<evidence type="ECO:0000313" key="8">
    <source>
        <dbReference type="Proteomes" id="UP000029453"/>
    </source>
</evidence>
<name>M9LA84_PAEPP</name>